<evidence type="ECO:0000256" key="1">
    <source>
        <dbReference type="ARBA" id="ARBA00023016"/>
    </source>
</evidence>
<gene>
    <name evidence="6" type="ORF">J3R30DRAFT_3470624</name>
</gene>
<dbReference type="Gene3D" id="2.60.40.790">
    <property type="match status" value="1"/>
</dbReference>
<reference evidence="6" key="1">
    <citation type="submission" date="2022-08" db="EMBL/GenBank/DDBJ databases">
        <title>A Global Phylogenomic Analysis of the Shiitake Genus Lentinula.</title>
        <authorList>
            <consortium name="DOE Joint Genome Institute"/>
            <person name="Sierra-Patev S."/>
            <person name="Min B."/>
            <person name="Naranjo-Ortiz M."/>
            <person name="Looney B."/>
            <person name="Konkel Z."/>
            <person name="Slot J.C."/>
            <person name="Sakamoto Y."/>
            <person name="Steenwyk J.L."/>
            <person name="Rokas A."/>
            <person name="Carro J."/>
            <person name="Camarero S."/>
            <person name="Ferreira P."/>
            <person name="Molpeceres G."/>
            <person name="Ruiz-Duenas F.J."/>
            <person name="Serrano A."/>
            <person name="Henrissat B."/>
            <person name="Drula E."/>
            <person name="Hughes K.W."/>
            <person name="Mata J.L."/>
            <person name="Ishikawa N.K."/>
            <person name="Vargas-Isla R."/>
            <person name="Ushijima S."/>
            <person name="Smith C.A."/>
            <person name="Ahrendt S."/>
            <person name="Andreopoulos W."/>
            <person name="He G."/>
            <person name="Labutti K."/>
            <person name="Lipzen A."/>
            <person name="Ng V."/>
            <person name="Riley R."/>
            <person name="Sandor L."/>
            <person name="Barry K."/>
            <person name="Martinez A.T."/>
            <person name="Xiao Y."/>
            <person name="Gibbons J.G."/>
            <person name="Terashima K."/>
            <person name="Grigoriev I.V."/>
            <person name="Hibbett D.S."/>
        </authorList>
    </citation>
    <scope>NUCLEOTIDE SEQUENCE</scope>
    <source>
        <strain evidence="6">JLM2183</strain>
    </source>
</reference>
<dbReference type="InterPro" id="IPR031107">
    <property type="entry name" value="Small_HSP"/>
</dbReference>
<comment type="caution">
    <text evidence="6">The sequence shown here is derived from an EMBL/GenBank/DDBJ whole genome shotgun (WGS) entry which is preliminary data.</text>
</comment>
<proteinExistence type="inferred from homology"/>
<evidence type="ECO:0000313" key="6">
    <source>
        <dbReference type="EMBL" id="KAJ4480229.1"/>
    </source>
</evidence>
<protein>
    <submittedName>
        <fullName evidence="6">HSP20-like chaperone</fullName>
    </submittedName>
</protein>
<dbReference type="SUPFAM" id="SSF49764">
    <property type="entry name" value="HSP20-like chaperones"/>
    <property type="match status" value="1"/>
</dbReference>
<name>A0A9W9ADJ6_9AGAR</name>
<feature type="region of interest" description="Disordered" evidence="4">
    <location>
        <begin position="26"/>
        <end position="45"/>
    </location>
</feature>
<dbReference type="OrthoDB" id="1431247at2759"/>
<dbReference type="Pfam" id="PF00011">
    <property type="entry name" value="HSP20"/>
    <property type="match status" value="1"/>
</dbReference>
<evidence type="ECO:0000256" key="3">
    <source>
        <dbReference type="RuleBase" id="RU003616"/>
    </source>
</evidence>
<sequence length="159" mass="17923">MSLYFYEPGYHWDRFFDNAFGSLASRGGNGNGQGQSQNQALTERPDMPRVFRPKMDLHEDKDKNLVTATFEFPGVKKEEVSLDMHNGRLTVAAETKVSGEREQDGYAVRERSFGKFSRTLQLPQGVKDEEIKASMENGVLTVTFPKGTIEQTPKKITIS</sequence>
<evidence type="ECO:0000313" key="7">
    <source>
        <dbReference type="Proteomes" id="UP001150266"/>
    </source>
</evidence>
<evidence type="ECO:0000256" key="2">
    <source>
        <dbReference type="PROSITE-ProRule" id="PRU00285"/>
    </source>
</evidence>
<organism evidence="6 7">
    <name type="scientific">Lentinula aciculospora</name>
    <dbReference type="NCBI Taxonomy" id="153920"/>
    <lineage>
        <taxon>Eukaryota</taxon>
        <taxon>Fungi</taxon>
        <taxon>Dikarya</taxon>
        <taxon>Basidiomycota</taxon>
        <taxon>Agaricomycotina</taxon>
        <taxon>Agaricomycetes</taxon>
        <taxon>Agaricomycetidae</taxon>
        <taxon>Agaricales</taxon>
        <taxon>Marasmiineae</taxon>
        <taxon>Omphalotaceae</taxon>
        <taxon>Lentinula</taxon>
    </lineage>
</organism>
<accession>A0A9W9ADJ6</accession>
<evidence type="ECO:0000256" key="4">
    <source>
        <dbReference type="SAM" id="MobiDB-lite"/>
    </source>
</evidence>
<keyword evidence="1" id="KW-0346">Stress response</keyword>
<dbReference type="EMBL" id="JAOTPV010000007">
    <property type="protein sequence ID" value="KAJ4480229.1"/>
    <property type="molecule type" value="Genomic_DNA"/>
</dbReference>
<dbReference type="AlphaFoldDB" id="A0A9W9ADJ6"/>
<dbReference type="InterPro" id="IPR002068">
    <property type="entry name" value="A-crystallin/Hsp20_dom"/>
</dbReference>
<dbReference type="PANTHER" id="PTHR11527">
    <property type="entry name" value="HEAT-SHOCK PROTEIN 20 FAMILY MEMBER"/>
    <property type="match status" value="1"/>
</dbReference>
<keyword evidence="7" id="KW-1185">Reference proteome</keyword>
<dbReference type="CDD" id="cd06464">
    <property type="entry name" value="ACD_sHsps-like"/>
    <property type="match status" value="1"/>
</dbReference>
<evidence type="ECO:0000259" key="5">
    <source>
        <dbReference type="PROSITE" id="PS01031"/>
    </source>
</evidence>
<comment type="similarity">
    <text evidence="2 3">Belongs to the small heat shock protein (HSP20) family.</text>
</comment>
<dbReference type="InterPro" id="IPR008978">
    <property type="entry name" value="HSP20-like_chaperone"/>
</dbReference>
<dbReference type="PROSITE" id="PS01031">
    <property type="entry name" value="SHSP"/>
    <property type="match status" value="1"/>
</dbReference>
<feature type="domain" description="SHSP" evidence="5">
    <location>
        <begin position="46"/>
        <end position="159"/>
    </location>
</feature>
<dbReference type="Proteomes" id="UP001150266">
    <property type="component" value="Unassembled WGS sequence"/>
</dbReference>